<evidence type="ECO:0000313" key="3">
    <source>
        <dbReference type="Proteomes" id="UP000605986"/>
    </source>
</evidence>
<dbReference type="Pfam" id="PF11951">
    <property type="entry name" value="Fungal_trans_2"/>
    <property type="match status" value="1"/>
</dbReference>
<keyword evidence="3" id="KW-1185">Reference proteome</keyword>
<dbReference type="InterPro" id="IPR001138">
    <property type="entry name" value="Zn2Cys6_DnaBD"/>
</dbReference>
<gene>
    <name evidence="2" type="ORF">F53441_5957</name>
</gene>
<accession>A0A8H4KJ00</accession>
<proteinExistence type="predicted"/>
<dbReference type="CDD" id="cd00067">
    <property type="entry name" value="GAL4"/>
    <property type="match status" value="1"/>
</dbReference>
<dbReference type="Proteomes" id="UP000605986">
    <property type="component" value="Unassembled WGS sequence"/>
</dbReference>
<dbReference type="AlphaFoldDB" id="A0A8H4KJ00"/>
<dbReference type="EMBL" id="JAADJG010000233">
    <property type="protein sequence ID" value="KAF4451010.1"/>
    <property type="molecule type" value="Genomic_DNA"/>
</dbReference>
<reference evidence="2" key="1">
    <citation type="submission" date="2020-01" db="EMBL/GenBank/DDBJ databases">
        <title>Identification and distribution of gene clusters putatively required for synthesis of sphingolipid metabolism inhibitors in phylogenetically diverse species of the filamentous fungus Fusarium.</title>
        <authorList>
            <person name="Kim H.-S."/>
            <person name="Busman M."/>
            <person name="Brown D.W."/>
            <person name="Divon H."/>
            <person name="Uhlig S."/>
            <person name="Proctor R.H."/>
        </authorList>
    </citation>
    <scope>NUCLEOTIDE SEQUENCE</scope>
    <source>
        <strain evidence="2">NRRL 53441</strain>
    </source>
</reference>
<organism evidence="2 3">
    <name type="scientific">Fusarium austroafricanum</name>
    <dbReference type="NCBI Taxonomy" id="2364996"/>
    <lineage>
        <taxon>Eukaryota</taxon>
        <taxon>Fungi</taxon>
        <taxon>Dikarya</taxon>
        <taxon>Ascomycota</taxon>
        <taxon>Pezizomycotina</taxon>
        <taxon>Sordariomycetes</taxon>
        <taxon>Hypocreomycetidae</taxon>
        <taxon>Hypocreales</taxon>
        <taxon>Nectriaceae</taxon>
        <taxon>Fusarium</taxon>
        <taxon>Fusarium concolor species complex</taxon>
    </lineage>
</organism>
<evidence type="ECO:0000256" key="1">
    <source>
        <dbReference type="ARBA" id="ARBA00023242"/>
    </source>
</evidence>
<evidence type="ECO:0000313" key="2">
    <source>
        <dbReference type="EMBL" id="KAF4451010.1"/>
    </source>
</evidence>
<protein>
    <submittedName>
        <fullName evidence="2">C6 finger domain-containing protein</fullName>
    </submittedName>
</protein>
<sequence>MQPGLTKACIQCDEGWPCCRNCECGGRHCIYDRDQPTPVGHHDTKELSEPVESAERRETELQLLHFYIVYTGPSIAFEVESSNELYVKAIPEMALKSKSLLYTLFAISALHQSKLQEQNVPSTVKSPGDNRIENQHSLYMRLAFQHHRRGLSNITSENIDILFLTSQLLRVLAWFVLSERELEPYQPPVEWFHVAKSHCQLWTIAWDMAKSNETALVLHFVRTTPCFWWKTTPKGSDGGWNLDYVLDSQLDDIQGNDNPETWGEEALEACKWAINYINNILGAIEEQESFGLIARSILFFPVLAPDGFIALVGQRKPRPLVILAHYFALLTSLQRFWYIGDTGAREVEAIHHFCRRAGRP</sequence>
<comment type="caution">
    <text evidence="2">The sequence shown here is derived from an EMBL/GenBank/DDBJ whole genome shotgun (WGS) entry which is preliminary data.</text>
</comment>
<dbReference type="GO" id="GO:0008270">
    <property type="term" value="F:zinc ion binding"/>
    <property type="evidence" value="ECO:0007669"/>
    <property type="project" value="InterPro"/>
</dbReference>
<dbReference type="InterPro" id="IPR021858">
    <property type="entry name" value="Fun_TF"/>
</dbReference>
<dbReference type="PANTHER" id="PTHR47784">
    <property type="entry name" value="STEROL UPTAKE CONTROL PROTEIN 2"/>
    <property type="match status" value="1"/>
</dbReference>
<keyword evidence="1" id="KW-0539">Nucleus</keyword>
<name>A0A8H4KJ00_9HYPO</name>
<dbReference type="GO" id="GO:0001228">
    <property type="term" value="F:DNA-binding transcription activator activity, RNA polymerase II-specific"/>
    <property type="evidence" value="ECO:0007669"/>
    <property type="project" value="TreeGrafter"/>
</dbReference>
<dbReference type="InterPro" id="IPR053157">
    <property type="entry name" value="Sterol_Uptake_Regulator"/>
</dbReference>
<dbReference type="OrthoDB" id="3546279at2759"/>
<dbReference type="PANTHER" id="PTHR47784:SF5">
    <property type="entry name" value="STEROL UPTAKE CONTROL PROTEIN 2"/>
    <property type="match status" value="1"/>
</dbReference>